<reference evidence="3" key="1">
    <citation type="submission" date="2016-10" db="EMBL/GenBank/DDBJ databases">
        <authorList>
            <person name="Wibberg D."/>
        </authorList>
    </citation>
    <scope>NUCLEOTIDE SEQUENCE [LARGE SCALE GENOMIC DNA]</scope>
</reference>
<keyword evidence="4" id="KW-1185">Reference proteome</keyword>
<dbReference type="EMBL" id="FNXB01000040">
    <property type="protein sequence ID" value="SEI16225.1"/>
    <property type="molecule type" value="Genomic_DNA"/>
</dbReference>
<organism evidence="1 3">
    <name type="scientific">Rhizobium tibeticum</name>
    <dbReference type="NCBI Taxonomy" id="501024"/>
    <lineage>
        <taxon>Bacteria</taxon>
        <taxon>Pseudomonadati</taxon>
        <taxon>Pseudomonadota</taxon>
        <taxon>Alphaproteobacteria</taxon>
        <taxon>Hyphomicrobiales</taxon>
        <taxon>Rhizobiaceae</taxon>
        <taxon>Rhizobium/Agrobacterium group</taxon>
        <taxon>Rhizobium</taxon>
    </lineage>
</organism>
<dbReference type="Proteomes" id="UP000198939">
    <property type="component" value="Unassembled WGS sequence"/>
</dbReference>
<accession>A0A1H8U8M3</accession>
<dbReference type="OrthoDB" id="9922487at2"/>
<proteinExistence type="predicted"/>
<dbReference type="Proteomes" id="UP000183063">
    <property type="component" value="Unassembled WGS sequence"/>
</dbReference>
<sequence>MTDEHFRALRQLILEQSLKIEALSLEVRKLKHAFETTEVIVVEDERITTDELEELLKTRRPRRPRSDS</sequence>
<evidence type="ECO:0008006" key="5">
    <source>
        <dbReference type="Google" id="ProtNLM"/>
    </source>
</evidence>
<dbReference type="EMBL" id="FOCV01000032">
    <property type="protein sequence ID" value="SEO99194.1"/>
    <property type="molecule type" value="Genomic_DNA"/>
</dbReference>
<dbReference type="AlphaFoldDB" id="A0A1H8U8M3"/>
<protein>
    <recommendedName>
        <fullName evidence="5">Transposase</fullName>
    </recommendedName>
</protein>
<evidence type="ECO:0000313" key="3">
    <source>
        <dbReference type="Proteomes" id="UP000183063"/>
    </source>
</evidence>
<gene>
    <name evidence="1" type="ORF">RTCCBAU85039_5393</name>
    <name evidence="2" type="ORF">SAMN05216228_103253</name>
</gene>
<evidence type="ECO:0000313" key="1">
    <source>
        <dbReference type="EMBL" id="SEI16225.1"/>
    </source>
</evidence>
<evidence type="ECO:0000313" key="4">
    <source>
        <dbReference type="Proteomes" id="UP000198939"/>
    </source>
</evidence>
<reference evidence="2 4" key="3">
    <citation type="submission" date="2016-10" db="EMBL/GenBank/DDBJ databases">
        <authorList>
            <person name="Varghese N."/>
            <person name="Submissions S."/>
        </authorList>
    </citation>
    <scope>NUCLEOTIDE SEQUENCE [LARGE SCALE GENOMIC DNA]</scope>
    <source>
        <strain evidence="2 4">CGMCC 1.7071</strain>
    </source>
</reference>
<evidence type="ECO:0000313" key="2">
    <source>
        <dbReference type="EMBL" id="SEO99194.1"/>
    </source>
</evidence>
<reference evidence="1" key="2">
    <citation type="submission" date="2016-10" db="EMBL/GenBank/DDBJ databases">
        <authorList>
            <person name="de Groot N.N."/>
        </authorList>
    </citation>
    <scope>NUCLEOTIDE SEQUENCE [LARGE SCALE GENOMIC DNA]</scope>
    <source>
        <strain evidence="1">CCBAU85039</strain>
    </source>
</reference>
<dbReference type="RefSeq" id="WP_072380126.1">
    <property type="nucleotide sequence ID" value="NZ_FNXB01000040.1"/>
</dbReference>
<name>A0A1H8U8M3_9HYPH</name>